<feature type="region of interest" description="Disordered" evidence="1">
    <location>
        <begin position="1656"/>
        <end position="1677"/>
    </location>
</feature>
<feature type="compositionally biased region" description="Basic and acidic residues" evidence="1">
    <location>
        <begin position="1967"/>
        <end position="1976"/>
    </location>
</feature>
<feature type="region of interest" description="Disordered" evidence="1">
    <location>
        <begin position="561"/>
        <end position="650"/>
    </location>
</feature>
<feature type="region of interest" description="Disordered" evidence="1">
    <location>
        <begin position="2322"/>
        <end position="2347"/>
    </location>
</feature>
<feature type="compositionally biased region" description="Polar residues" evidence="1">
    <location>
        <begin position="221"/>
        <end position="238"/>
    </location>
</feature>
<keyword evidence="4" id="KW-1185">Reference proteome</keyword>
<keyword evidence="2" id="KW-1133">Transmembrane helix</keyword>
<feature type="compositionally biased region" description="Basic and acidic residues" evidence="1">
    <location>
        <begin position="382"/>
        <end position="397"/>
    </location>
</feature>
<feature type="compositionally biased region" description="Low complexity" evidence="1">
    <location>
        <begin position="635"/>
        <end position="645"/>
    </location>
</feature>
<comment type="caution">
    <text evidence="3">The sequence shown here is derived from an EMBL/GenBank/DDBJ whole genome shotgun (WGS) entry which is preliminary data.</text>
</comment>
<reference evidence="3 4" key="1">
    <citation type="submission" date="2020-03" db="EMBL/GenBank/DDBJ databases">
        <title>Genome sequence of Toxoplasma gondii RH-88 strain.</title>
        <authorList>
            <person name="Lorenzi H.A."/>
            <person name="Venepally P."/>
            <person name="Rozenberg A."/>
            <person name="Sibley D."/>
        </authorList>
    </citation>
    <scope>NUCLEOTIDE SEQUENCE [LARGE SCALE GENOMIC DNA]</scope>
    <source>
        <strain evidence="3 4">RH-88</strain>
    </source>
</reference>
<feature type="compositionally biased region" description="Basic and acidic residues" evidence="1">
    <location>
        <begin position="1420"/>
        <end position="1431"/>
    </location>
</feature>
<feature type="compositionally biased region" description="Basic and acidic residues" evidence="1">
    <location>
        <begin position="754"/>
        <end position="782"/>
    </location>
</feature>
<feature type="compositionally biased region" description="Basic and acidic residues" evidence="1">
    <location>
        <begin position="207"/>
        <end position="220"/>
    </location>
</feature>
<feature type="compositionally biased region" description="Basic and acidic residues" evidence="1">
    <location>
        <begin position="338"/>
        <end position="357"/>
    </location>
</feature>
<feature type="compositionally biased region" description="Polar residues" evidence="1">
    <location>
        <begin position="401"/>
        <end position="434"/>
    </location>
</feature>
<evidence type="ECO:0000313" key="3">
    <source>
        <dbReference type="EMBL" id="KAF4643313.1"/>
    </source>
</evidence>
<feature type="compositionally biased region" description="Basic and acidic residues" evidence="1">
    <location>
        <begin position="964"/>
        <end position="978"/>
    </location>
</feature>
<feature type="region of interest" description="Disordered" evidence="1">
    <location>
        <begin position="2188"/>
        <end position="2230"/>
    </location>
</feature>
<dbReference type="Proteomes" id="UP000557509">
    <property type="component" value="Unassembled WGS sequence"/>
</dbReference>
<feature type="compositionally biased region" description="Basic and acidic residues" evidence="1">
    <location>
        <begin position="456"/>
        <end position="500"/>
    </location>
</feature>
<feature type="region of interest" description="Disordered" evidence="1">
    <location>
        <begin position="1420"/>
        <end position="1476"/>
    </location>
</feature>
<feature type="compositionally biased region" description="Polar residues" evidence="1">
    <location>
        <begin position="296"/>
        <end position="314"/>
    </location>
</feature>
<proteinExistence type="predicted"/>
<feature type="compositionally biased region" description="Polar residues" evidence="1">
    <location>
        <begin position="2525"/>
        <end position="2539"/>
    </location>
</feature>
<feature type="region of interest" description="Disordered" evidence="1">
    <location>
        <begin position="1947"/>
        <end position="1998"/>
    </location>
</feature>
<feature type="compositionally biased region" description="Polar residues" evidence="1">
    <location>
        <begin position="1143"/>
        <end position="1153"/>
    </location>
</feature>
<feature type="compositionally biased region" description="Basic and acidic residues" evidence="1">
    <location>
        <begin position="1166"/>
        <end position="1180"/>
    </location>
</feature>
<sequence>MQRSLSQSRDFASPMRGARGTRAHAFSREQSEAYRGQEKFGDTAFTRATFLAESDAVGTRSRTALRRREASDSFRDSLNARYGPELPVNVLPESKTGGRGPRDVEDAGRFGSMANGQSEFPSSRVRATLDSEGCKGYAQTRQAPSLLATSEVYGQLEKALDIEFERPLETLRATPLFSSSRMESAFHATCASTSSSAANAPQNLRNEQPRKTDIPSHLHSSDFQSLSARKTPQASSHDSGGLHFHRSSRVASESPPSGERKPVESSSSRDVYCGSSLQARRETRKPEAAVAAAETPSWTPNLSRRSASRGTFSPPTERATGLRPTSGVSGSGVSAETAGRRAEKPEASGPHSCRDADQPEWPSSLRSHSREFETLASSGLAREGRDQRPTSRREREVGLSSFPQNLKSGLSESRCSVSHSRASNSVASISTDTPSGLAPAYDPWPQEKGNARTRASRVELGRQKERERERDQGRERQREQEHERERDQGREQQRERDWLSREPASGQGVAFSVRACAVEGPTETEVVDRRRVAVCRAGSREERSDMRCTSLVSLPLTGRLPSSRVTPSVSAVSAAARPATRASVERRGDETPAIIGRVASLSGAMREREGEKRERERRAGERDSQCRGSAFVGDSSGSESAESGAPTSRPLRSLATASTNLAAGVSRLPPIPVASHRGVAALLEHRTTQQTGAMVAELRRLADDVHALRDEYLDTGTVSWASVRESATEATNERADYSERRRSERGRGVSITRRGVDSGRGREVDSSGQRREDPRASLREEASSCVSSAFASEARLGKRGEEFLDGRRRSELIAARRVSHSLSPGQFTSTGHAGSTCRQRDLNQQSSLHASALHTSRPLPSLSPFVSSGLLPESSLVSSSLSSRVRVGGASEASSALEASVGKGRVATVSAQAEPNASHRSEGGEESRKRAGKERAVCNQITPLAHPVCAPEDAQRQAKAPFYEARRGGTERSPRDGGENGGPGGRLRATAEREVVNLSRFYSGDKAAKGRCDDVLSSSLYIHRTSISEKGYLGVLHASVGPSVQASVDRQENPVSLVSHVRGGRKEEAVCLETMKATENAREKECEDEEHTVSLSTGQTSSTEVERLLKARTPSSKLWPADPRDLPRAQSGQDRRRVASVSGVRTSLRQISGDSEARSPSFVQAVKEDAQNREENDASTRGRNTFPEKLLGALPQTSSTPISDDEMAFARAGPAELHAQTPCPSSSPFPVQSAAPGDSPPVCCHALSDPFGAGERPRGSSVGMLFPPPSSSALFPASPSLRLRYLRPRETLGETPPSTLCNPEAGEDATDAETGQAPWECQSSPRRVEETCEASSCLCSCVEEDGDSELKPREETPPSCQSSPPPSPLEPPPTGEERSRGLEESEVEAQAGALGRASELAGICSLVFSSLCLWAGKREAGNSRVSSRDPEPGAFPSLQSSRQPESPTPARGPAVAETAGERGDRERFVSPSMEDSRREAFEEIGARTRTRAAKRASEWRAFLRLVRRRQLSREGLKPASAREALLTLAALSLSLPHNPLAKTPAPQTPHWTASEPASRPRDKACGCVCEVCSEEWIRASLFSGNAPVFSANDEDLRLCKKDLVLLFLLRSLFRGRLALPLEKAAGGPRGSAGVEGPERPASLWRRVVCTFTSGSEGGPVVSGHQERSASLCGRSEGEKSGRARCRETAESLGLTRWDEAGNTDESRSGGEAETRPRNPTGDACLEEGTLCEPRECGLVAWAVAQLQTPLRTGRLHGTSLFPDDCDECVHIDFSPLVRRLADELGCLGTAGGHALDVARVVFSCSLVGAKGFGVSFHPDRSASVSSLLPDTDCRRLLPVAVSFADWLAAGRAPAPSQPRGCLDTPDAIFALLLTTTARLTGSDVSARPLALCNSVLLKVSASLLHRCASPIASVAAWLLAAGAARLASRSHVSLFAVPLLLAAGGADGGPGGPAASERLSGPLKHVTSGERAEKAHPPALRLSTGRTFGEETQETEEQQWRRQLEEVEEEEGEMLAEAQECWAMLHECSSADQGAATDSRARILKRRLEWNCLRLEGRATALAARRRDLERALRSQPPGRERVDEGEARDITAKPREGGEKGEGREKDWERCTPNKRPVDVDEAKAAQLVDLLWGLTVCGVSARPIFGEIVREGVLSSAAPHLSLEDLCCVACAFAIQASPLETFLSPDSDDDVNADADQSPNAASFPAKNLKPGSLAPQSPSPVSCRFSADQGRAGLKSEAASPASSTRLSLLAADQHRGELPCGEAPISMNRLRPPSSFLDRNIANRLKFYAGLCAPHIRKTDLYQAHLGGDLCLTLRSQGSRSEEKAREDGAARAREEESEGCEGGGCTVSRVAALAPSEERVVVFSQLRDSWLGRAWAAATEERNDEFASLAKGAVRDITAIIFSRQTRQGDLEGNPRYRQEVKLNRGAWACLKYAHRRLGAADARPWGTQLSALARRESGEGESCSVSLSQSRDVFSIRDMQPLAACAADKKSSGQSRSPRGQQSGGYTRAWDTLVPPATTKSFPTETDCASQQGRERSRKDENSGRVALEAGAGAPHRGETDAVGPADKDEAVPGRDRALAEVSPLPRRRPERTGATGTRREERLYAPGGRLAEGEETGESSFGDRPLRLVDLAESPLAVPTRDSSGVGDCLAYHSSEQGDFQGGSGSRCLARSAWVHERGGAGRDCMEEEPTLLLEEDNDFFSFFGENDVIAFQGKTEARPREQEFESDWPPSPQPQSGSTQPWEGAGDAAEKGQSGSDEHYMCDEEEDILSEDDDEEEGILKPLFRFVLSVAIRGGAYAAYLLMGYALIILATTGLWVSSSAAGRQGPEDSALELAARDACDAKLSFRAKGGRGYDKYGDFYQ</sequence>
<evidence type="ECO:0000256" key="2">
    <source>
        <dbReference type="SAM" id="Phobius"/>
    </source>
</evidence>
<feature type="compositionally biased region" description="Basic and acidic residues" evidence="1">
    <location>
        <begin position="26"/>
        <end position="39"/>
    </location>
</feature>
<feature type="compositionally biased region" description="Pro residues" evidence="1">
    <location>
        <begin position="1363"/>
        <end position="1374"/>
    </location>
</feature>
<feature type="region of interest" description="Disordered" evidence="1">
    <location>
        <begin position="1696"/>
        <end position="1722"/>
    </location>
</feature>
<feature type="compositionally biased region" description="Basic and acidic residues" evidence="1">
    <location>
        <begin position="731"/>
        <end position="747"/>
    </location>
</feature>
<feature type="region of interest" description="Disordered" evidence="1">
    <location>
        <begin position="1348"/>
        <end position="1390"/>
    </location>
</feature>
<feature type="region of interest" description="Disordered" evidence="1">
    <location>
        <begin position="2492"/>
        <end position="2630"/>
    </location>
</feature>
<feature type="compositionally biased region" description="Basic and acidic residues" evidence="1">
    <location>
        <begin position="2540"/>
        <end position="2550"/>
    </location>
</feature>
<evidence type="ECO:0008006" key="5">
    <source>
        <dbReference type="Google" id="ProtNLM"/>
    </source>
</evidence>
<feature type="region of interest" description="Disordered" evidence="1">
    <location>
        <begin position="1083"/>
        <end position="1202"/>
    </location>
</feature>
<feature type="compositionally biased region" description="Polar residues" evidence="1">
    <location>
        <begin position="1"/>
        <end position="10"/>
    </location>
</feature>
<feature type="compositionally biased region" description="Basic and acidic residues" evidence="1">
    <location>
        <begin position="917"/>
        <end position="934"/>
    </location>
</feature>
<feature type="compositionally biased region" description="Polar residues" evidence="1">
    <location>
        <begin position="1093"/>
        <end position="1103"/>
    </location>
</feature>
<feature type="compositionally biased region" description="Basic and acidic residues" evidence="1">
    <location>
        <begin position="1122"/>
        <end position="1137"/>
    </location>
</feature>
<feature type="compositionally biased region" description="Basic and acidic residues" evidence="1">
    <location>
        <begin position="1459"/>
        <end position="1476"/>
    </location>
</feature>
<feature type="compositionally biased region" description="Low complexity" evidence="1">
    <location>
        <begin position="2499"/>
        <end position="2512"/>
    </location>
</feature>
<feature type="region of interest" description="Disordered" evidence="1">
    <location>
        <begin position="892"/>
        <end position="934"/>
    </location>
</feature>
<feature type="compositionally biased region" description="Basic and acidic residues" evidence="1">
    <location>
        <begin position="2325"/>
        <end position="2340"/>
    </location>
</feature>
<gene>
    <name evidence="3" type="ORF">TGRH88_029800</name>
</gene>
<keyword evidence="2" id="KW-0472">Membrane</keyword>
<feature type="region of interest" description="Disordered" evidence="1">
    <location>
        <begin position="1217"/>
        <end position="1239"/>
    </location>
</feature>
<feature type="compositionally biased region" description="Low complexity" evidence="1">
    <location>
        <begin position="561"/>
        <end position="582"/>
    </location>
</feature>
<feature type="region of interest" description="Disordered" evidence="1">
    <location>
        <begin position="1"/>
        <end position="39"/>
    </location>
</feature>
<feature type="region of interest" description="Disordered" evidence="1">
    <location>
        <begin position="2070"/>
        <end position="2116"/>
    </location>
</feature>
<dbReference type="EMBL" id="JAAUHK010000192">
    <property type="protein sequence ID" value="KAF4643313.1"/>
    <property type="molecule type" value="Genomic_DNA"/>
</dbReference>
<feature type="region of interest" description="Disordered" evidence="1">
    <location>
        <begin position="2724"/>
        <end position="2768"/>
    </location>
</feature>
<evidence type="ECO:0000313" key="4">
    <source>
        <dbReference type="Proteomes" id="UP000557509"/>
    </source>
</evidence>
<protein>
    <recommendedName>
        <fullName evidence="5">Transmembrane protein</fullName>
    </recommendedName>
</protein>
<feature type="region of interest" description="Disordered" evidence="1">
    <location>
        <begin position="725"/>
        <end position="784"/>
    </location>
</feature>
<feature type="region of interest" description="Disordered" evidence="1">
    <location>
        <begin position="56"/>
        <end position="123"/>
    </location>
</feature>
<feature type="region of interest" description="Disordered" evidence="1">
    <location>
        <begin position="1289"/>
        <end position="1325"/>
    </location>
</feature>
<feature type="compositionally biased region" description="Basic and acidic residues" evidence="1">
    <location>
        <begin position="66"/>
        <end position="75"/>
    </location>
</feature>
<feature type="compositionally biased region" description="Basic and acidic residues" evidence="1">
    <location>
        <begin position="2563"/>
        <end position="2586"/>
    </location>
</feature>
<organism evidence="3 4">
    <name type="scientific">Toxoplasma gondii</name>
    <dbReference type="NCBI Taxonomy" id="5811"/>
    <lineage>
        <taxon>Eukaryota</taxon>
        <taxon>Sar</taxon>
        <taxon>Alveolata</taxon>
        <taxon>Apicomplexa</taxon>
        <taxon>Conoidasida</taxon>
        <taxon>Coccidia</taxon>
        <taxon>Eucoccidiorida</taxon>
        <taxon>Eimeriorina</taxon>
        <taxon>Sarcocystidae</taxon>
        <taxon>Toxoplasma</taxon>
    </lineage>
</organism>
<evidence type="ECO:0000256" key="1">
    <source>
        <dbReference type="SAM" id="MobiDB-lite"/>
    </source>
</evidence>
<feature type="compositionally biased region" description="Basic and acidic residues" evidence="1">
    <location>
        <begin position="605"/>
        <end position="625"/>
    </location>
</feature>
<feature type="region of interest" description="Disordered" evidence="1">
    <location>
        <begin position="193"/>
        <end position="504"/>
    </location>
</feature>
<feature type="compositionally biased region" description="Basic and acidic residues" evidence="1">
    <location>
        <begin position="1696"/>
        <end position="1716"/>
    </location>
</feature>
<feature type="transmembrane region" description="Helical" evidence="2">
    <location>
        <begin position="2806"/>
        <end position="2826"/>
    </location>
</feature>
<feature type="region of interest" description="Disordered" evidence="1">
    <location>
        <begin position="964"/>
        <end position="988"/>
    </location>
</feature>
<accession>A0A7J6K774</accession>
<keyword evidence="2" id="KW-0812">Transmembrane</keyword>
<name>A0A7J6K774_TOXGO</name>
<dbReference type="VEuPathDB" id="ToxoDB:TGME49_242260"/>